<dbReference type="RefSeq" id="WP_340236801.1">
    <property type="nucleotide sequence ID" value="NZ_JBBEWC010000007.1"/>
</dbReference>
<sequence>MKKFLLLTLLLGVNGILLAQKSKITGFVLDSTANKPVEFATVSLLKDSKPVEGTTADERGKFTLTKANQGTYQIRITFIGFKDKLIDNVKVSDNEDLDLGVIKISQSVQQLQEVTVVEQKALFEEKPDRLVYNAEKDITIKGGNAGDVLRKIPSIAVDLDGNVELRGSANIKVLINNKPSNLMARSIADVLKQIPADDIKQIEVITSPSAKYDAEGTAGIINIITKKNSIQGVNGNADLSLGQWNDRLNGSLNYRTKSIGFSARGGFNRWRNKGGNESNRLTNVEGVTSSLLQTTDFRGGGENGYGTISADWDIDSLNRITASFNLYDGKNGMNFDYLNDYSTQGVSNLFFTRNLYRIYDWQGNTLNLDYIKSFKKPKREFSILTMFSKEGEDSFYTLDQSNEDKIVNYREKSTNYSANYEGTVQVDFTNPLDSVSTMEVGVKSIFRKVQSDYQVSNALDGSTNFEDVPELANVFNYAQQVASTYLTYSRTKNKWGINAGVRYEHTFIQAEFLAGKVPFTNDYGNLIPNVSLSRSLPKNQKLKLSYTQRIQRPMLWYLNPYVNASEPLLTYSGNPYLKPELTHSAEINYNVYIKESSINTSLFMRQTNNAIERIRTFDSEGVASINFQNIAQNTSYGLTLSGNTKIKKKFTANGAINLYYNILNSPALQATNENWMYRLNMNASYDFGKGFKAQFFGFFNSPRVMLQGKISSFAYYNVALQKEIMNKKATVGLGFDNFLAPYFTQKIDFSGPTFTQTGQSRYYNQGWRLSFSYQFGKMSSQPQRQKKSISNDDKKGSDGN</sequence>
<evidence type="ECO:0000256" key="4">
    <source>
        <dbReference type="SAM" id="MobiDB-lite"/>
    </source>
</evidence>
<dbReference type="Gene3D" id="2.40.170.20">
    <property type="entry name" value="TonB-dependent receptor, beta-barrel domain"/>
    <property type="match status" value="1"/>
</dbReference>
<protein>
    <submittedName>
        <fullName evidence="7">TonB-dependent receptor domain-containing protein</fullName>
    </submittedName>
</protein>
<dbReference type="PANTHER" id="PTHR40980">
    <property type="entry name" value="PLUG DOMAIN-CONTAINING PROTEIN"/>
    <property type="match status" value="1"/>
</dbReference>
<organism evidence="7 8">
    <name type="scientific">Emticicia soli</name>
    <dbReference type="NCBI Taxonomy" id="2027878"/>
    <lineage>
        <taxon>Bacteria</taxon>
        <taxon>Pseudomonadati</taxon>
        <taxon>Bacteroidota</taxon>
        <taxon>Cytophagia</taxon>
        <taxon>Cytophagales</taxon>
        <taxon>Leadbetterellaceae</taxon>
        <taxon>Emticicia</taxon>
    </lineage>
</organism>
<reference evidence="8" key="1">
    <citation type="journal article" date="2019" name="Int. J. Syst. Evol. Microbiol.">
        <title>The Global Catalogue of Microorganisms (GCM) 10K type strain sequencing project: providing services to taxonomists for standard genome sequencing and annotation.</title>
        <authorList>
            <consortium name="The Broad Institute Genomics Platform"/>
            <consortium name="The Broad Institute Genome Sequencing Center for Infectious Disease"/>
            <person name="Wu L."/>
            <person name="Ma J."/>
        </authorList>
    </citation>
    <scope>NUCLEOTIDE SEQUENCE [LARGE SCALE GENOMIC DNA]</scope>
    <source>
        <strain evidence="8">KCTC 52344</strain>
    </source>
</reference>
<keyword evidence="7" id="KW-0675">Receptor</keyword>
<evidence type="ECO:0000313" key="8">
    <source>
        <dbReference type="Proteomes" id="UP001597510"/>
    </source>
</evidence>
<name>A0ABW5J8Y2_9BACT</name>
<feature type="compositionally biased region" description="Basic and acidic residues" evidence="4">
    <location>
        <begin position="789"/>
        <end position="800"/>
    </location>
</feature>
<dbReference type="Pfam" id="PF07715">
    <property type="entry name" value="Plug"/>
    <property type="match status" value="1"/>
</dbReference>
<dbReference type="Pfam" id="PF14905">
    <property type="entry name" value="OMP_b-brl_3"/>
    <property type="match status" value="1"/>
</dbReference>
<dbReference type="EMBL" id="JBHULC010000009">
    <property type="protein sequence ID" value="MFD2521472.1"/>
    <property type="molecule type" value="Genomic_DNA"/>
</dbReference>
<accession>A0ABW5J8Y2</accession>
<keyword evidence="2" id="KW-0472">Membrane</keyword>
<dbReference type="SUPFAM" id="SSF56935">
    <property type="entry name" value="Porins"/>
    <property type="match status" value="1"/>
</dbReference>
<dbReference type="Proteomes" id="UP001597510">
    <property type="component" value="Unassembled WGS sequence"/>
</dbReference>
<keyword evidence="3" id="KW-0998">Cell outer membrane</keyword>
<dbReference type="Pfam" id="PF13715">
    <property type="entry name" value="CarbopepD_reg_2"/>
    <property type="match status" value="1"/>
</dbReference>
<evidence type="ECO:0000256" key="3">
    <source>
        <dbReference type="ARBA" id="ARBA00023237"/>
    </source>
</evidence>
<proteinExistence type="predicted"/>
<comment type="subcellular location">
    <subcellularLocation>
        <location evidence="1">Cell outer membrane</location>
    </subcellularLocation>
</comment>
<dbReference type="InterPro" id="IPR036942">
    <property type="entry name" value="Beta-barrel_TonB_sf"/>
</dbReference>
<dbReference type="InterPro" id="IPR012910">
    <property type="entry name" value="Plug_dom"/>
</dbReference>
<dbReference type="InterPro" id="IPR008969">
    <property type="entry name" value="CarboxyPept-like_regulatory"/>
</dbReference>
<gene>
    <name evidence="7" type="ORF">ACFSR2_11280</name>
</gene>
<keyword evidence="8" id="KW-1185">Reference proteome</keyword>
<evidence type="ECO:0000259" key="6">
    <source>
        <dbReference type="Pfam" id="PF14905"/>
    </source>
</evidence>
<dbReference type="Gene3D" id="2.60.40.1120">
    <property type="entry name" value="Carboxypeptidase-like, regulatory domain"/>
    <property type="match status" value="1"/>
</dbReference>
<dbReference type="Gene3D" id="2.170.130.10">
    <property type="entry name" value="TonB-dependent receptor, plug domain"/>
    <property type="match status" value="1"/>
</dbReference>
<comment type="caution">
    <text evidence="7">The sequence shown here is derived from an EMBL/GenBank/DDBJ whole genome shotgun (WGS) entry which is preliminary data.</text>
</comment>
<feature type="domain" description="Outer membrane protein beta-barrel" evidence="6">
    <location>
        <begin position="372"/>
        <end position="773"/>
    </location>
</feature>
<evidence type="ECO:0000259" key="5">
    <source>
        <dbReference type="Pfam" id="PF07715"/>
    </source>
</evidence>
<feature type="domain" description="TonB-dependent receptor plug" evidence="5">
    <location>
        <begin position="141"/>
        <end position="220"/>
    </location>
</feature>
<dbReference type="InterPro" id="IPR041700">
    <property type="entry name" value="OMP_b-brl_3"/>
</dbReference>
<evidence type="ECO:0000256" key="2">
    <source>
        <dbReference type="ARBA" id="ARBA00023136"/>
    </source>
</evidence>
<evidence type="ECO:0000313" key="7">
    <source>
        <dbReference type="EMBL" id="MFD2521472.1"/>
    </source>
</evidence>
<dbReference type="InterPro" id="IPR037066">
    <property type="entry name" value="Plug_dom_sf"/>
</dbReference>
<dbReference type="SUPFAM" id="SSF49464">
    <property type="entry name" value="Carboxypeptidase regulatory domain-like"/>
    <property type="match status" value="1"/>
</dbReference>
<feature type="region of interest" description="Disordered" evidence="4">
    <location>
        <begin position="778"/>
        <end position="800"/>
    </location>
</feature>
<dbReference type="PANTHER" id="PTHR40980:SF4">
    <property type="entry name" value="TONB-DEPENDENT RECEPTOR-LIKE BETA-BARREL DOMAIN-CONTAINING PROTEIN"/>
    <property type="match status" value="1"/>
</dbReference>
<evidence type="ECO:0000256" key="1">
    <source>
        <dbReference type="ARBA" id="ARBA00004442"/>
    </source>
</evidence>